<accession>A0ACC2NGI3</accession>
<evidence type="ECO:0000313" key="2">
    <source>
        <dbReference type="Proteomes" id="UP001239111"/>
    </source>
</evidence>
<sequence>MASNSSESDDGMAELFHKLESNKLSDVEEIKKVFHDHFLSTKDNWVVNGLFDYYLSTDSLRAVEILSGVREPHDKHLFDKLCDSLIAKPSNNAQRVKTLTLLSHITRRQPTWLHKLANHALFKQLLHLLKVEEDIVLLMSALLLLIILLPMLPVALIPYLHEIFEVFARIVSYHYHRFPSFSMINVPTSTSLLLNVHDSNHVNQIYVLHLQVGLHNLFHRLYAMYPCNFVMFLKQQLLQRDQLPIFKKIISPMLDSVRMHPLLITMSKESEISSSRWKKMEHHDILAECSKFSLYEPSNRDEAIPFTNMRFTPISEYSCPYTPVSNVGDFPIMEPSFDLLFNGTQENFWSPSMVVGATSPPPSNSLQVTPLSHLEAKSLPSTPGGTTVNIRPRTSPPEAAIEATPETTPVKDLRGSSGRQMPKGSGAVRALAGLSDNGGLISSRSTTPEPYLLLQQLSADGTTSSTSILDRKLGKIVAERQSAARLEQLHQQHTITSSPQLSVDEPSTLDAQSQSNGRVDPWQHQQQLDDQEVSDIVSSSKVAPTHSKTTSVRNEQVPTSSGQKAELALTLSTEILAERQFETISITDTIQQNKPVVNKSEEKKPSNDDISQMDKDNERRRRFHQRLIQNTFVPVTNAIHNSGTSDAAVQTCSTLPYEYLLYEVLEQRSARNTPAISLTSERDTASSIFTEARLSPSAMLERYIELCARSGNGVVHQPSDSDISKSKQSVGTTKRAKNEDEAENGLNQNHQQHDDNSEPTGHWNDFNRANQQFQLMQMQLQFERQRREVHAERNRRLLGKLRDSRASEEQISSLSNSLKLAQNEIDTLKSQLSSSKMTMQSNENKLMENVRMWQTKCKEEEQKNLTTKSKVEHLEEELRNEKKKVAESEKQIRATEAALFEVAHQLKEALRVANQSEDLKRLLDSIQKRFLLFGEAHMRIQERIAGPVYMVKQEALHIQKSWTEELTNLRRQLDAQTLQFESVKSRLAECEYKDARKETQLVEQQRLLMESKEKHSAELEAVDSKYRAQLEINLLLESRVLELRGELEQAQNAGTSNTAQSLASSISPKERSPPLSASLASSSEGSLAFIHSAMHDYCDPLGEIANLQAIVEPADVDEQR</sequence>
<keyword evidence="2" id="KW-1185">Reference proteome</keyword>
<name>A0ACC2NGI3_9HYME</name>
<dbReference type="EMBL" id="CM056744">
    <property type="protein sequence ID" value="KAJ8668700.1"/>
    <property type="molecule type" value="Genomic_DNA"/>
</dbReference>
<organism evidence="1 2">
    <name type="scientific">Eretmocerus hayati</name>
    <dbReference type="NCBI Taxonomy" id="131215"/>
    <lineage>
        <taxon>Eukaryota</taxon>
        <taxon>Metazoa</taxon>
        <taxon>Ecdysozoa</taxon>
        <taxon>Arthropoda</taxon>
        <taxon>Hexapoda</taxon>
        <taxon>Insecta</taxon>
        <taxon>Pterygota</taxon>
        <taxon>Neoptera</taxon>
        <taxon>Endopterygota</taxon>
        <taxon>Hymenoptera</taxon>
        <taxon>Apocrita</taxon>
        <taxon>Proctotrupomorpha</taxon>
        <taxon>Chalcidoidea</taxon>
        <taxon>Aphelinidae</taxon>
        <taxon>Aphelininae</taxon>
        <taxon>Eretmocerus</taxon>
    </lineage>
</organism>
<gene>
    <name evidence="1" type="ORF">QAD02_010363</name>
</gene>
<reference evidence="1" key="1">
    <citation type="submission" date="2023-04" db="EMBL/GenBank/DDBJ databases">
        <title>A chromosome-level genome assembly of the parasitoid wasp Eretmocerus hayati.</title>
        <authorList>
            <person name="Zhong Y."/>
            <person name="Liu S."/>
            <person name="Liu Y."/>
        </authorList>
    </citation>
    <scope>NUCLEOTIDE SEQUENCE</scope>
    <source>
        <strain evidence="1">ZJU_SS_LIU_2023</strain>
    </source>
</reference>
<proteinExistence type="predicted"/>
<evidence type="ECO:0000313" key="1">
    <source>
        <dbReference type="EMBL" id="KAJ8668700.1"/>
    </source>
</evidence>
<protein>
    <submittedName>
        <fullName evidence="1">Uncharacterized protein</fullName>
    </submittedName>
</protein>
<comment type="caution">
    <text evidence="1">The sequence shown here is derived from an EMBL/GenBank/DDBJ whole genome shotgun (WGS) entry which is preliminary data.</text>
</comment>
<dbReference type="Proteomes" id="UP001239111">
    <property type="component" value="Chromosome 4"/>
</dbReference>